<dbReference type="SUPFAM" id="SSF53167">
    <property type="entry name" value="Purine and uridine phosphorylases"/>
    <property type="match status" value="1"/>
</dbReference>
<keyword evidence="3" id="KW-1185">Reference proteome</keyword>
<evidence type="ECO:0000313" key="3">
    <source>
        <dbReference type="Proteomes" id="UP000440224"/>
    </source>
</evidence>
<dbReference type="Proteomes" id="UP000440224">
    <property type="component" value="Unassembled WGS sequence"/>
</dbReference>
<dbReference type="RefSeq" id="WP_153819434.1">
    <property type="nucleotide sequence ID" value="NZ_WJIE01000003.1"/>
</dbReference>
<dbReference type="GO" id="GO:0005829">
    <property type="term" value="C:cytosol"/>
    <property type="evidence" value="ECO:0007669"/>
    <property type="project" value="TreeGrafter"/>
</dbReference>
<accession>A0A6N7PKM5</accession>
<dbReference type="InterPro" id="IPR035994">
    <property type="entry name" value="Nucleoside_phosphorylase_sf"/>
</dbReference>
<dbReference type="GO" id="GO:0008930">
    <property type="term" value="F:methylthioadenosine nucleosidase activity"/>
    <property type="evidence" value="ECO:0007669"/>
    <property type="project" value="TreeGrafter"/>
</dbReference>
<dbReference type="PANTHER" id="PTHR46832:SF1">
    <property type="entry name" value="5'-METHYLTHIOADENOSINE_S-ADENOSYLHOMOCYSTEINE NUCLEOSIDASE"/>
    <property type="match status" value="1"/>
</dbReference>
<evidence type="ECO:0000259" key="1">
    <source>
        <dbReference type="Pfam" id="PF01048"/>
    </source>
</evidence>
<dbReference type="InterPro" id="IPR000845">
    <property type="entry name" value="Nucleoside_phosphorylase_d"/>
</dbReference>
<dbReference type="AlphaFoldDB" id="A0A6N7PKM5"/>
<organism evidence="2 3">
    <name type="scientific">Polyangium spumosum</name>
    <dbReference type="NCBI Taxonomy" id="889282"/>
    <lineage>
        <taxon>Bacteria</taxon>
        <taxon>Pseudomonadati</taxon>
        <taxon>Myxococcota</taxon>
        <taxon>Polyangia</taxon>
        <taxon>Polyangiales</taxon>
        <taxon>Polyangiaceae</taxon>
        <taxon>Polyangium</taxon>
    </lineage>
</organism>
<dbReference type="OrthoDB" id="2988699at2"/>
<feature type="domain" description="Nucleoside phosphorylase" evidence="1">
    <location>
        <begin position="163"/>
        <end position="347"/>
    </location>
</feature>
<dbReference type="GO" id="GO:0008782">
    <property type="term" value="F:adenosylhomocysteine nucleosidase activity"/>
    <property type="evidence" value="ECO:0007669"/>
    <property type="project" value="TreeGrafter"/>
</dbReference>
<name>A0A6N7PKM5_9BACT</name>
<dbReference type="PANTHER" id="PTHR46832">
    <property type="entry name" value="5'-METHYLTHIOADENOSINE/S-ADENOSYLHOMOCYSTEINE NUCLEOSIDASE"/>
    <property type="match status" value="1"/>
</dbReference>
<protein>
    <recommendedName>
        <fullName evidence="1">Nucleoside phosphorylase domain-containing protein</fullName>
    </recommendedName>
</protein>
<dbReference type="GO" id="GO:0009116">
    <property type="term" value="P:nucleoside metabolic process"/>
    <property type="evidence" value="ECO:0007669"/>
    <property type="project" value="InterPro"/>
</dbReference>
<dbReference type="Gene3D" id="3.40.50.1580">
    <property type="entry name" value="Nucleoside phosphorylase domain"/>
    <property type="match status" value="1"/>
</dbReference>
<proteinExistence type="predicted"/>
<dbReference type="Pfam" id="PF01048">
    <property type="entry name" value="PNP_UDP_1"/>
    <property type="match status" value="1"/>
</dbReference>
<dbReference type="GO" id="GO:0019284">
    <property type="term" value="P:L-methionine salvage from S-adenosylmethionine"/>
    <property type="evidence" value="ECO:0007669"/>
    <property type="project" value="TreeGrafter"/>
</dbReference>
<gene>
    <name evidence="2" type="ORF">GF068_11600</name>
</gene>
<dbReference type="EMBL" id="WJIE01000003">
    <property type="protein sequence ID" value="MRG92568.1"/>
    <property type="molecule type" value="Genomic_DNA"/>
</dbReference>
<comment type="caution">
    <text evidence="2">The sequence shown here is derived from an EMBL/GenBank/DDBJ whole genome shotgun (WGS) entry which is preliminary data.</text>
</comment>
<evidence type="ECO:0000313" key="2">
    <source>
        <dbReference type="EMBL" id="MRG92568.1"/>
    </source>
</evidence>
<sequence length="717" mass="79550">MDAKKIEQRRILRDRLIGALYEAARGGNLACAVDLKEVGERESIPYEEIKAAWHYFQQQRWVKTRGTGMIVAITVEGVDYVEKLIVANQTPIASPFDEQTTTLPDQADPMDSFDIAIVCALNEKELDCVLDTGVTPWQPLHFDNDPATYYQTTFVRTDGAPLRVVAAAAPQMGMPDSAVLATKMILHFAPNLVAMVGIAAGADEAKQGFGDILAPDTTFDYGSGKLFSDGDGLKLKPDPKPLAIEPRLTARLQDWKRQRRHVDTIRQAWRSDKPRTSLEIHIGPMGSGSAVLDSKKPLTDIVEHWRKLIGIDMEAHGIHLACQYACTPKPWFLCVKAISDFAANKTDSWQPYAAFIAAQFLYRFVTEEWRNFSFPSRAAVGAPQKQQGPEMASVIQEIAHLKEQLGVQKEQLAFQTGSIREILASITAVAPKVESARTPGAGVGVASISELKALEGLWVNVESGSTYCMRMVRGELRCPYSYGTGNKLTGEYHSLRIENGSLFGRYRWFNDAIAGYFYLRIESLDRLVGGWWSASDATAEAMAQLPPAEGMVASTWIRQKDVQRFPEWAEAFFGSITPATALEPTSEQQEVVQQELEVDLEQLAEEVVERFAMRLVDENDTITGLMAETNASGYYLDQLDVLSVGPLELNVPRIPFRAQAHFSGDQEPDHVACGNAITAEISGTLEYDGTEWRVADDYRLEAELDYDHDGEPDPDDL</sequence>
<reference evidence="2 3" key="1">
    <citation type="submission" date="2019-10" db="EMBL/GenBank/DDBJ databases">
        <title>A soil myxobacterium in the family Polyangiaceae.</title>
        <authorList>
            <person name="Li Y."/>
            <person name="Wang J."/>
        </authorList>
    </citation>
    <scope>NUCLEOTIDE SEQUENCE [LARGE SCALE GENOMIC DNA]</scope>
    <source>
        <strain evidence="2 3">DSM 14734</strain>
    </source>
</reference>